<organism evidence="1">
    <name type="scientific">Ursus maritimus</name>
    <name type="common">Polar bear</name>
    <name type="synonym">Thalarctos maritimus</name>
    <dbReference type="NCBI Taxonomy" id="29073"/>
    <lineage>
        <taxon>Eukaryota</taxon>
        <taxon>Metazoa</taxon>
        <taxon>Chordata</taxon>
        <taxon>Craniata</taxon>
        <taxon>Vertebrata</taxon>
        <taxon>Euteleostomi</taxon>
        <taxon>Mammalia</taxon>
        <taxon>Eutheria</taxon>
        <taxon>Laurasiatheria</taxon>
        <taxon>Carnivora</taxon>
        <taxon>Caniformia</taxon>
        <taxon>Ursidae</taxon>
        <taxon>Ursus</taxon>
    </lineage>
</organism>
<sequence>LAALGNELLDTRTREVRLCPEGTGPSSPTPLPVGGGTLLPQVLTALDRDASCRKHKLRQKLEQIISLVSSNS</sequence>
<name>A0A452SXT6_URSMA</name>
<dbReference type="Ensembl" id="ENSUMAT00000000356.1">
    <property type="protein sequence ID" value="ENSUMAP00000000206.1"/>
    <property type="gene ID" value="ENSUMAG00000000332.1"/>
</dbReference>
<accession>A0A452SXT6</accession>
<dbReference type="AlphaFoldDB" id="A0A452SXT6"/>
<evidence type="ECO:0000313" key="1">
    <source>
        <dbReference type="Ensembl" id="ENSUMAP00000000206"/>
    </source>
</evidence>
<proteinExistence type="predicted"/>
<protein>
    <submittedName>
        <fullName evidence="1">Uncharacterized protein</fullName>
    </submittedName>
</protein>
<reference evidence="1" key="1">
    <citation type="submission" date="2019-03" db="UniProtKB">
        <authorList>
            <consortium name="Ensembl"/>
        </authorList>
    </citation>
    <scope>IDENTIFICATION</scope>
</reference>